<proteinExistence type="predicted"/>
<organism evidence="1 2">
    <name type="scientific">Caerostris darwini</name>
    <dbReference type="NCBI Taxonomy" id="1538125"/>
    <lineage>
        <taxon>Eukaryota</taxon>
        <taxon>Metazoa</taxon>
        <taxon>Ecdysozoa</taxon>
        <taxon>Arthropoda</taxon>
        <taxon>Chelicerata</taxon>
        <taxon>Arachnida</taxon>
        <taxon>Araneae</taxon>
        <taxon>Araneomorphae</taxon>
        <taxon>Entelegynae</taxon>
        <taxon>Araneoidea</taxon>
        <taxon>Araneidae</taxon>
        <taxon>Caerostris</taxon>
    </lineage>
</organism>
<dbReference type="Proteomes" id="UP001054837">
    <property type="component" value="Unassembled WGS sequence"/>
</dbReference>
<name>A0AAV4S8X3_9ARAC</name>
<protein>
    <submittedName>
        <fullName evidence="1">Uncharacterized protein</fullName>
    </submittedName>
</protein>
<comment type="caution">
    <text evidence="1">The sequence shown here is derived from an EMBL/GenBank/DDBJ whole genome shotgun (WGS) entry which is preliminary data.</text>
</comment>
<dbReference type="AlphaFoldDB" id="A0AAV4S8X3"/>
<accession>A0AAV4S8X3</accession>
<evidence type="ECO:0000313" key="1">
    <source>
        <dbReference type="EMBL" id="GIY30953.1"/>
    </source>
</evidence>
<keyword evidence="2" id="KW-1185">Reference proteome</keyword>
<evidence type="ECO:0000313" key="2">
    <source>
        <dbReference type="Proteomes" id="UP001054837"/>
    </source>
</evidence>
<sequence>MLMRGHFPMQKAILDFPRENVSTEESHIRQEWAHLETKPTPCACATSRNTGSKRIGRARDAQGAKHCAPQLSSAGLNAGPCCFPAELCPCPLSSLPQLLLRHKTSLTGKFSVLSGL</sequence>
<dbReference type="EMBL" id="BPLQ01007580">
    <property type="protein sequence ID" value="GIY30953.1"/>
    <property type="molecule type" value="Genomic_DNA"/>
</dbReference>
<reference evidence="1 2" key="1">
    <citation type="submission" date="2021-06" db="EMBL/GenBank/DDBJ databases">
        <title>Caerostris darwini draft genome.</title>
        <authorList>
            <person name="Kono N."/>
            <person name="Arakawa K."/>
        </authorList>
    </citation>
    <scope>NUCLEOTIDE SEQUENCE [LARGE SCALE GENOMIC DNA]</scope>
</reference>
<gene>
    <name evidence="1" type="ORF">CDAR_609511</name>
</gene>